<sequence>MSTPSSPKFFVDGLERRLTFNGSLVEPGPGDYMDPDQQVRRRNLRKLLMQHRVKHNDDSRWFWPDALLRQLLTRDRVLEELERMKERADSRKDIFVNRTVQWYAERIVPSHTLPTHIQNGANNSTLNGDQENDGEYQLRCFTKVFAVLLLCQKKFDIEDFIAGDIHDGTLPLQPCDQNSDREGLTLRNGNGESLPCFHKWNAMTIEAFEGHQYRFLVPYLCPSPSPGLHVKHVDFQRRTIMPWVEEDVTQTSNGGYGVVYRKRIDDASHDFHDFKQVTAGNRWFAVKSITTTREDFDKERSMLQLFSGKHEHIITLLMTYTLNGANCLLFPWADCDLDAYWAQNNSCYNAFSGVMDSKRMQWVSTQVLGIVSAVHKLHNPDHLHLVQDNRYARHGDLKPENIFWFKGDGEEDGILVLGDLGLSSIHRKETRSNIPNKIVPATPDYRPPECDQEGGIISRAFDIWTLGCLLLEMVCWMLGGLELKGQFEEERQMVAYIGVRSNIYFDVKKSTTDGCVIMVKEVVLKWIALLHAHSGCTQYIHDLLDIIEYDMLVVLSEGRTRIRSRPLLRAIEALHDKMHDPKYGLEPCPEAREVNRPTAVEVVLNEHALGRFERVKNKMDVHTGMLARSKTPVEMTDIEREWSLSAED</sequence>
<feature type="domain" description="Protein kinase" evidence="1">
    <location>
        <begin position="245"/>
        <end position="578"/>
    </location>
</feature>
<dbReference type="CDD" id="cd00180">
    <property type="entry name" value="PKc"/>
    <property type="match status" value="1"/>
</dbReference>
<reference evidence="2" key="1">
    <citation type="journal article" date="2020" name="Stud. Mycol.">
        <title>101 Dothideomycetes genomes: a test case for predicting lifestyles and emergence of pathogens.</title>
        <authorList>
            <person name="Haridas S."/>
            <person name="Albert R."/>
            <person name="Binder M."/>
            <person name="Bloem J."/>
            <person name="Labutti K."/>
            <person name="Salamov A."/>
            <person name="Andreopoulos B."/>
            <person name="Baker S."/>
            <person name="Barry K."/>
            <person name="Bills G."/>
            <person name="Bluhm B."/>
            <person name="Cannon C."/>
            <person name="Castanera R."/>
            <person name="Culley D."/>
            <person name="Daum C."/>
            <person name="Ezra D."/>
            <person name="Gonzalez J."/>
            <person name="Henrissat B."/>
            <person name="Kuo A."/>
            <person name="Liang C."/>
            <person name="Lipzen A."/>
            <person name="Lutzoni F."/>
            <person name="Magnuson J."/>
            <person name="Mondo S."/>
            <person name="Nolan M."/>
            <person name="Ohm R."/>
            <person name="Pangilinan J."/>
            <person name="Park H.-J."/>
            <person name="Ramirez L."/>
            <person name="Alfaro M."/>
            <person name="Sun H."/>
            <person name="Tritt A."/>
            <person name="Yoshinaga Y."/>
            <person name="Zwiers L.-H."/>
            <person name="Turgeon B."/>
            <person name="Goodwin S."/>
            <person name="Spatafora J."/>
            <person name="Crous P."/>
            <person name="Grigoriev I."/>
        </authorList>
    </citation>
    <scope>NUCLEOTIDE SEQUENCE</scope>
    <source>
        <strain evidence="2">CBS 627.86</strain>
    </source>
</reference>
<dbReference type="InterPro" id="IPR011009">
    <property type="entry name" value="Kinase-like_dom_sf"/>
</dbReference>
<dbReference type="EMBL" id="ML977314">
    <property type="protein sequence ID" value="KAF2120363.1"/>
    <property type="molecule type" value="Genomic_DNA"/>
</dbReference>
<evidence type="ECO:0000259" key="1">
    <source>
        <dbReference type="PROSITE" id="PS50011"/>
    </source>
</evidence>
<dbReference type="PANTHER" id="PTHR24359:SF1">
    <property type="entry name" value="INHIBITOR OF NUCLEAR FACTOR KAPPA-B KINASE EPSILON SUBUNIT HOMOLOG 1-RELATED"/>
    <property type="match status" value="1"/>
</dbReference>
<dbReference type="GO" id="GO:0004674">
    <property type="term" value="F:protein serine/threonine kinase activity"/>
    <property type="evidence" value="ECO:0007669"/>
    <property type="project" value="TreeGrafter"/>
</dbReference>
<dbReference type="Proteomes" id="UP000799770">
    <property type="component" value="Unassembled WGS sequence"/>
</dbReference>
<keyword evidence="2" id="KW-0808">Transferase</keyword>
<evidence type="ECO:0000313" key="3">
    <source>
        <dbReference type="Proteomes" id="UP000799770"/>
    </source>
</evidence>
<dbReference type="Pfam" id="PF00069">
    <property type="entry name" value="Pkinase"/>
    <property type="match status" value="1"/>
</dbReference>
<dbReference type="PANTHER" id="PTHR24359">
    <property type="entry name" value="SERINE/THREONINE-PROTEIN KINASE SBK1"/>
    <property type="match status" value="1"/>
</dbReference>
<dbReference type="PROSITE" id="PS50011">
    <property type="entry name" value="PROTEIN_KINASE_DOM"/>
    <property type="match status" value="1"/>
</dbReference>
<keyword evidence="3" id="KW-1185">Reference proteome</keyword>
<dbReference type="SUPFAM" id="SSF56112">
    <property type="entry name" value="Protein kinase-like (PK-like)"/>
    <property type="match status" value="1"/>
</dbReference>
<dbReference type="OrthoDB" id="1046782at2759"/>
<dbReference type="InterPro" id="IPR000719">
    <property type="entry name" value="Prot_kinase_dom"/>
</dbReference>
<accession>A0A6A5ZNC1</accession>
<dbReference type="Gene3D" id="1.10.510.10">
    <property type="entry name" value="Transferase(Phosphotransferase) domain 1"/>
    <property type="match status" value="1"/>
</dbReference>
<protein>
    <submittedName>
        <fullName evidence="2">Kinase-like domain-containing protein</fullName>
    </submittedName>
</protein>
<dbReference type="AlphaFoldDB" id="A0A6A5ZNC1"/>
<proteinExistence type="predicted"/>
<dbReference type="GO" id="GO:0005524">
    <property type="term" value="F:ATP binding"/>
    <property type="evidence" value="ECO:0007669"/>
    <property type="project" value="InterPro"/>
</dbReference>
<keyword evidence="2" id="KW-0418">Kinase</keyword>
<dbReference type="SMART" id="SM00220">
    <property type="entry name" value="S_TKc"/>
    <property type="match status" value="1"/>
</dbReference>
<organism evidence="2 3">
    <name type="scientific">Lophiotrema nucula</name>
    <dbReference type="NCBI Taxonomy" id="690887"/>
    <lineage>
        <taxon>Eukaryota</taxon>
        <taxon>Fungi</taxon>
        <taxon>Dikarya</taxon>
        <taxon>Ascomycota</taxon>
        <taxon>Pezizomycotina</taxon>
        <taxon>Dothideomycetes</taxon>
        <taxon>Pleosporomycetidae</taxon>
        <taxon>Pleosporales</taxon>
        <taxon>Lophiotremataceae</taxon>
        <taxon>Lophiotrema</taxon>
    </lineage>
</organism>
<name>A0A6A5ZNC1_9PLEO</name>
<evidence type="ECO:0000313" key="2">
    <source>
        <dbReference type="EMBL" id="KAF2120363.1"/>
    </source>
</evidence>
<gene>
    <name evidence="2" type="ORF">BDV96DRAFT_642193</name>
</gene>